<reference evidence="2 3" key="1">
    <citation type="submission" date="2016-05" db="EMBL/GenBank/DDBJ databases">
        <title>Microbial solvent formation.</title>
        <authorList>
            <person name="Poehlein A."/>
            <person name="Montoya Solano J.D."/>
            <person name="Flitsch S."/>
            <person name="Krabben P."/>
            <person name="Duerre P."/>
            <person name="Daniel R."/>
        </authorList>
    </citation>
    <scope>NUCLEOTIDE SEQUENCE [LARGE SCALE GENOMIC DNA]</scope>
    <source>
        <strain evidence="2 3">DSM 2619</strain>
    </source>
</reference>
<organism evidence="2 3">
    <name type="scientific">Clostridium puniceum</name>
    <dbReference type="NCBI Taxonomy" id="29367"/>
    <lineage>
        <taxon>Bacteria</taxon>
        <taxon>Bacillati</taxon>
        <taxon>Bacillota</taxon>
        <taxon>Clostridia</taxon>
        <taxon>Eubacteriales</taxon>
        <taxon>Clostridiaceae</taxon>
        <taxon>Clostridium</taxon>
    </lineage>
</organism>
<keyword evidence="3" id="KW-1185">Reference proteome</keyword>
<proteinExistence type="predicted"/>
<protein>
    <recommendedName>
        <fullName evidence="4">Phage-related protein</fullName>
    </recommendedName>
</protein>
<dbReference type="Proteomes" id="UP000190890">
    <property type="component" value="Unassembled WGS sequence"/>
</dbReference>
<feature type="transmembrane region" description="Helical" evidence="1">
    <location>
        <begin position="367"/>
        <end position="389"/>
    </location>
</feature>
<keyword evidence="1" id="KW-0472">Membrane</keyword>
<evidence type="ECO:0000256" key="1">
    <source>
        <dbReference type="SAM" id="Phobius"/>
    </source>
</evidence>
<dbReference type="EMBL" id="LZZM01000234">
    <property type="protein sequence ID" value="OOM71089.1"/>
    <property type="molecule type" value="Genomic_DNA"/>
</dbReference>
<dbReference type="AlphaFoldDB" id="A0A1S8T079"/>
<evidence type="ECO:0008006" key="4">
    <source>
        <dbReference type="Google" id="ProtNLM"/>
    </source>
</evidence>
<feature type="transmembrane region" description="Helical" evidence="1">
    <location>
        <begin position="307"/>
        <end position="329"/>
    </location>
</feature>
<dbReference type="SUPFAM" id="SSF48371">
    <property type="entry name" value="ARM repeat"/>
    <property type="match status" value="1"/>
</dbReference>
<name>A0A1S8T079_9CLOT</name>
<feature type="transmembrane region" description="Helical" evidence="1">
    <location>
        <begin position="409"/>
        <end position="433"/>
    </location>
</feature>
<sequence length="640" mass="69230">MADNSISIDTSIDTSNFEKGLEDLSNKVKSQLEETFLTPIAEKVLPCLDDMANALKEALGSDEISSKVEAIAEKLGEFAESITGVAEECLPELTDGLSWILGNSDAIAMGIVGIGTALKVFEVVNLVMGVVEAFQAAKLATEGLTVAQWLYNAAMDANPIGIVISIIAGLIAALMYLWTTNEGFREAIIGAWNAISEAATTVWEGICTFFTETIPAAFNSLVEFFTETVPEFFGTLWQTIYQLCSDGWNTVAAFFTETLPGFFDTLWQSVCQSCSDGWNLIVTFFTESIPAWIDSIGVFLAELPNQIAYGLGAVLAVIVSWCVNTWEYLSTNVPLWIEGIVNFFAQLPSQIMTWLDTVITNLTTWGSNMLTSATTTVSGIITAIVNYFMQLPAQIMIWLDTIITNLTTWGSNMLIAATTTVSGIITAIVNYFMQLPTQIMTWLDTTLTNLSTWGANMLSTATTAASDVVTGIVNTISNIPSQMITIGGNIVAGIRQGIEDAWDSMTGWIGGLCDSFVEGFKDNLDIHSPSRVFRDEIGKNIIKGIGVGIELETPNLQEQLSYNISDLTDKLKASVGFETASTTASIAASVNNSAGVNNPTTTNNNDNGININIENFNGTDKQNVQELAQEIAFLSKRKLV</sequence>
<dbReference type="InterPro" id="IPR016024">
    <property type="entry name" value="ARM-type_fold"/>
</dbReference>
<dbReference type="OrthoDB" id="1677957at2"/>
<dbReference type="RefSeq" id="WP_077849970.1">
    <property type="nucleotide sequence ID" value="NZ_LZZM01000234.1"/>
</dbReference>
<keyword evidence="1" id="KW-1133">Transmembrane helix</keyword>
<evidence type="ECO:0000313" key="2">
    <source>
        <dbReference type="EMBL" id="OOM71089.1"/>
    </source>
</evidence>
<keyword evidence="1" id="KW-0812">Transmembrane</keyword>
<comment type="caution">
    <text evidence="2">The sequence shown here is derived from an EMBL/GenBank/DDBJ whole genome shotgun (WGS) entry which is preliminary data.</text>
</comment>
<gene>
    <name evidence="2" type="ORF">CLPUN_50810</name>
</gene>
<feature type="transmembrane region" description="Helical" evidence="1">
    <location>
        <begin position="160"/>
        <end position="178"/>
    </location>
</feature>
<accession>A0A1S8T079</accession>
<dbReference type="STRING" id="29367.CLPUN_50810"/>
<feature type="transmembrane region" description="Helical" evidence="1">
    <location>
        <begin position="335"/>
        <end position="355"/>
    </location>
</feature>
<evidence type="ECO:0000313" key="3">
    <source>
        <dbReference type="Proteomes" id="UP000190890"/>
    </source>
</evidence>